<sequence length="338" mass="37519">MTESTLSSQPLLSVIVIGRNEGERLSRCLASVRGMRDPGGPVEIIYVDSASRDDSVARARAFGAKVIEVKPERPSAALGRNAGWREAKAPYLLFLDGDTVLHPDFVADSLPEFDDPKVAVVWGHRRELYPGHSLFNRVLDLDWVYPPGPSDFCGGDALMRADVVRSVGGFDASLIAGEEPEMCQRIRALGFTIVHVDRPMTGHDLAMKTWASYWKRAFRAGYAYAEVSERLRHTAFPLWLTDARRNRVRGGFLSVLFAGGVLASVIAKSLLPLVLALAFFLALALRSAWKARWKGGGLGTLLLYGVHSHLQQIPILVGQIACRIDRLRRHNRYLIEYK</sequence>
<keyword evidence="5" id="KW-1185">Reference proteome</keyword>
<comment type="similarity">
    <text evidence="1">Belongs to the glycosyltransferase 2 family. WaaE/KdtX subfamily.</text>
</comment>
<evidence type="ECO:0000313" key="5">
    <source>
        <dbReference type="Proteomes" id="UP001359308"/>
    </source>
</evidence>
<evidence type="ECO:0000256" key="2">
    <source>
        <dbReference type="SAM" id="Phobius"/>
    </source>
</evidence>
<dbReference type="EMBL" id="CP104311">
    <property type="protein sequence ID" value="WWF01500.1"/>
    <property type="molecule type" value="Genomic_DNA"/>
</dbReference>
<dbReference type="Gene3D" id="3.90.550.10">
    <property type="entry name" value="Spore Coat Polysaccharide Biosynthesis Protein SpsA, Chain A"/>
    <property type="match status" value="1"/>
</dbReference>
<reference evidence="4 5" key="1">
    <citation type="submission" date="2022-09" db="EMBL/GenBank/DDBJ databases">
        <authorList>
            <person name="Giprobiosintez L."/>
        </authorList>
    </citation>
    <scope>NUCLEOTIDE SEQUENCE [LARGE SCALE GENOMIC DNA]</scope>
    <source>
        <strain evidence="5">VKPM-B-12549 (GBS-15)</strain>
    </source>
</reference>
<dbReference type="EC" id="2.4.-.-" evidence="4"/>
<dbReference type="PANTHER" id="PTHR43630:SF2">
    <property type="entry name" value="GLYCOSYLTRANSFERASE"/>
    <property type="match status" value="1"/>
</dbReference>
<feature type="transmembrane region" description="Helical" evidence="2">
    <location>
        <begin position="252"/>
        <end position="285"/>
    </location>
</feature>
<evidence type="ECO:0000259" key="3">
    <source>
        <dbReference type="Pfam" id="PF00535"/>
    </source>
</evidence>
<dbReference type="SUPFAM" id="SSF53448">
    <property type="entry name" value="Nucleotide-diphospho-sugar transferases"/>
    <property type="match status" value="1"/>
</dbReference>
<dbReference type="PANTHER" id="PTHR43630">
    <property type="entry name" value="POLY-BETA-1,6-N-ACETYL-D-GLUCOSAMINE SYNTHASE"/>
    <property type="match status" value="1"/>
</dbReference>
<dbReference type="GO" id="GO:0016757">
    <property type="term" value="F:glycosyltransferase activity"/>
    <property type="evidence" value="ECO:0007669"/>
    <property type="project" value="UniProtKB-KW"/>
</dbReference>
<accession>A0ABZ2F400</accession>
<organism evidence="4 5">
    <name type="scientific">Methylococcus capsulatus</name>
    <dbReference type="NCBI Taxonomy" id="414"/>
    <lineage>
        <taxon>Bacteria</taxon>
        <taxon>Pseudomonadati</taxon>
        <taxon>Pseudomonadota</taxon>
        <taxon>Gammaproteobacteria</taxon>
        <taxon>Methylococcales</taxon>
        <taxon>Methylococcaceae</taxon>
        <taxon>Methylococcus</taxon>
    </lineage>
</organism>
<keyword evidence="2" id="KW-0472">Membrane</keyword>
<evidence type="ECO:0000256" key="1">
    <source>
        <dbReference type="ARBA" id="ARBA00038494"/>
    </source>
</evidence>
<protein>
    <submittedName>
        <fullName evidence="4">Glycosyltransferase</fullName>
        <ecNumber evidence="4">2.4.-.-</ecNumber>
    </submittedName>
</protein>
<keyword evidence="4" id="KW-0808">Transferase</keyword>
<gene>
    <name evidence="4" type="ORF">N4J17_13655</name>
</gene>
<dbReference type="Pfam" id="PF00535">
    <property type="entry name" value="Glycos_transf_2"/>
    <property type="match status" value="1"/>
</dbReference>
<keyword evidence="2" id="KW-1133">Transmembrane helix</keyword>
<dbReference type="InterPro" id="IPR001173">
    <property type="entry name" value="Glyco_trans_2-like"/>
</dbReference>
<feature type="domain" description="Glycosyltransferase 2-like" evidence="3">
    <location>
        <begin position="13"/>
        <end position="127"/>
    </location>
</feature>
<dbReference type="RefSeq" id="WP_198321970.1">
    <property type="nucleotide sequence ID" value="NZ_CP104311.1"/>
</dbReference>
<dbReference type="Proteomes" id="UP001359308">
    <property type="component" value="Chromosome"/>
</dbReference>
<name>A0ABZ2F400_METCP</name>
<proteinExistence type="inferred from homology"/>
<keyword evidence="2" id="KW-0812">Transmembrane</keyword>
<keyword evidence="4" id="KW-0328">Glycosyltransferase</keyword>
<dbReference type="InterPro" id="IPR029044">
    <property type="entry name" value="Nucleotide-diphossugar_trans"/>
</dbReference>
<evidence type="ECO:0000313" key="4">
    <source>
        <dbReference type="EMBL" id="WWF01500.1"/>
    </source>
</evidence>